<dbReference type="OrthoDB" id="288532at2"/>
<evidence type="ECO:0000313" key="2">
    <source>
        <dbReference type="Proteomes" id="UP000050471"/>
    </source>
</evidence>
<sequence length="271" mass="30304">MVPLSGAPVRLERGPGMIVSHEKNLIYCRLPKSASTSFSAALAPFADPFPRSFPARMLRRIGLEAMHPRLFDFRHHSHLSLMGAREVLPEPSFRQAMKLTVVRHPVSWVYSYYTHLLRDSFPAEYAAGFHEVRAARSFDYFLDWLTERPRRPISTQLIDENGNYLVDAVVRCENLAEEAATYLAPHGIRVSVSVLNAGNYQPPTFSSSQIEKIVALYQGDMAAFGYGENGALIQPDLRPNAATRQVASDLGRAGLAHYDCWKPFSSPPQQG</sequence>
<dbReference type="RefSeq" id="WP_055192943.1">
    <property type="nucleotide sequence ID" value="NZ_FPBS01000006.1"/>
</dbReference>
<dbReference type="InterPro" id="IPR005331">
    <property type="entry name" value="Sulfotransferase"/>
</dbReference>
<dbReference type="EMBL" id="LKBA01000025">
    <property type="protein sequence ID" value="KPN61612.1"/>
    <property type="molecule type" value="Genomic_DNA"/>
</dbReference>
<organism evidence="1 2">
    <name type="scientific">Aliiroseovarius crassostreae</name>
    <dbReference type="NCBI Taxonomy" id="154981"/>
    <lineage>
        <taxon>Bacteria</taxon>
        <taxon>Pseudomonadati</taxon>
        <taxon>Pseudomonadota</taxon>
        <taxon>Alphaproteobacteria</taxon>
        <taxon>Rhodobacterales</taxon>
        <taxon>Paracoccaceae</taxon>
        <taxon>Aliiroseovarius</taxon>
    </lineage>
</organism>
<protein>
    <recommendedName>
        <fullName evidence="3">Sulfotransferase domain-containing protein</fullName>
    </recommendedName>
</protein>
<dbReference type="InterPro" id="IPR027417">
    <property type="entry name" value="P-loop_NTPase"/>
</dbReference>
<dbReference type="Proteomes" id="UP000050471">
    <property type="component" value="Unassembled WGS sequence"/>
</dbReference>
<dbReference type="SUPFAM" id="SSF52540">
    <property type="entry name" value="P-loop containing nucleoside triphosphate hydrolases"/>
    <property type="match status" value="1"/>
</dbReference>
<proteinExistence type="predicted"/>
<evidence type="ECO:0000313" key="1">
    <source>
        <dbReference type="EMBL" id="KPN61612.1"/>
    </source>
</evidence>
<dbReference type="GO" id="GO:0008146">
    <property type="term" value="F:sulfotransferase activity"/>
    <property type="evidence" value="ECO:0007669"/>
    <property type="project" value="InterPro"/>
</dbReference>
<name>A0A0P7HYF4_9RHOB</name>
<comment type="caution">
    <text evidence="1">The sequence shown here is derived from an EMBL/GenBank/DDBJ whole genome shotgun (WGS) entry which is preliminary data.</text>
</comment>
<dbReference type="GO" id="GO:0016020">
    <property type="term" value="C:membrane"/>
    <property type="evidence" value="ECO:0007669"/>
    <property type="project" value="InterPro"/>
</dbReference>
<dbReference type="Pfam" id="PF03567">
    <property type="entry name" value="Sulfotransfer_2"/>
    <property type="match status" value="1"/>
</dbReference>
<dbReference type="STRING" id="154981.AKJ29_03075"/>
<accession>A0A0P7HYF4</accession>
<keyword evidence="2" id="KW-1185">Reference proteome</keyword>
<dbReference type="AlphaFoldDB" id="A0A0P7HYF4"/>
<evidence type="ECO:0008006" key="3">
    <source>
        <dbReference type="Google" id="ProtNLM"/>
    </source>
</evidence>
<reference evidence="1 2" key="1">
    <citation type="submission" date="2015-09" db="EMBL/GenBank/DDBJ databases">
        <title>Draft genome sequence of Aliiroseovarius crassostreae CV919-312TSm, the causative agent of Roseovarius Oyster Disease (formerly Juvenile Oyster Disease).</title>
        <authorList>
            <person name="Kessner L."/>
            <person name="Spinard E."/>
            <person name="Nelson D."/>
        </authorList>
    </citation>
    <scope>NUCLEOTIDE SEQUENCE [LARGE SCALE GENOMIC DNA]</scope>
    <source>
        <strain evidence="1 2">CV919-312</strain>
    </source>
</reference>
<gene>
    <name evidence="1" type="ORF">AKJ29_03075</name>
</gene>
<dbReference type="Gene3D" id="3.40.50.300">
    <property type="entry name" value="P-loop containing nucleotide triphosphate hydrolases"/>
    <property type="match status" value="1"/>
</dbReference>